<dbReference type="Proteomes" id="UP001500298">
    <property type="component" value="Unassembled WGS sequence"/>
</dbReference>
<evidence type="ECO:0000313" key="3">
    <source>
        <dbReference type="Proteomes" id="UP001500298"/>
    </source>
</evidence>
<dbReference type="EMBL" id="BAABJX010000039">
    <property type="protein sequence ID" value="GAA4839958.1"/>
    <property type="molecule type" value="Genomic_DNA"/>
</dbReference>
<protein>
    <recommendedName>
        <fullName evidence="1">DUF6089 domain-containing protein</fullName>
    </recommendedName>
</protein>
<dbReference type="RefSeq" id="WP_345372542.1">
    <property type="nucleotide sequence ID" value="NZ_BAABJX010000039.1"/>
</dbReference>
<comment type="caution">
    <text evidence="2">The sequence shown here is derived from an EMBL/GenBank/DDBJ whole genome shotgun (WGS) entry which is preliminary data.</text>
</comment>
<name>A0ABP9DF29_9BACT</name>
<organism evidence="2 3">
    <name type="scientific">Algivirga pacifica</name>
    <dbReference type="NCBI Taxonomy" id="1162670"/>
    <lineage>
        <taxon>Bacteria</taxon>
        <taxon>Pseudomonadati</taxon>
        <taxon>Bacteroidota</taxon>
        <taxon>Cytophagia</taxon>
        <taxon>Cytophagales</taxon>
        <taxon>Flammeovirgaceae</taxon>
        <taxon>Algivirga</taxon>
    </lineage>
</organism>
<accession>A0ABP9DF29</accession>
<proteinExistence type="predicted"/>
<reference evidence="3" key="1">
    <citation type="journal article" date="2019" name="Int. J. Syst. Evol. Microbiol.">
        <title>The Global Catalogue of Microorganisms (GCM) 10K type strain sequencing project: providing services to taxonomists for standard genome sequencing and annotation.</title>
        <authorList>
            <consortium name="The Broad Institute Genomics Platform"/>
            <consortium name="The Broad Institute Genome Sequencing Center for Infectious Disease"/>
            <person name="Wu L."/>
            <person name="Ma J."/>
        </authorList>
    </citation>
    <scope>NUCLEOTIDE SEQUENCE [LARGE SCALE GENOMIC DNA]</scope>
    <source>
        <strain evidence="3">JCM 18326</strain>
    </source>
</reference>
<evidence type="ECO:0000259" key="1">
    <source>
        <dbReference type="Pfam" id="PF19573"/>
    </source>
</evidence>
<evidence type="ECO:0000313" key="2">
    <source>
        <dbReference type="EMBL" id="GAA4839958.1"/>
    </source>
</evidence>
<feature type="domain" description="DUF6089" evidence="1">
    <location>
        <begin position="130"/>
        <end position="252"/>
    </location>
</feature>
<gene>
    <name evidence="2" type="ORF">GCM10023331_26400</name>
</gene>
<sequence>MRKFRIFILLITLMCLSGISYGQSRFSIYTKGYARFTKPKRYWSVGGGVNASHYLGDVAPSANLGSMDWRKTKPSLSLFAMKRLLPRFSVRFMFTQALIEGDDANANIGVDVTETNTQGGAIAGFDNFFNPENAGRFVRNLHFRNNITELNTMIVYDFIKNDGLYYRRRRFPIPYISAGIGVFYHSPMARDVDNPDKWVHLRSKQTEGVSYLPVALAMPLGVGVRWRITNKLDIAAEATVRYTTTDYLDDVSSEFYASAEDMNSTDAYRYAYRAHENYGKLGDDLQYLEYLTRAYEGGAPNPTDYNEFTEIGEIRGDPTQKDVYVNIGIHVNYIFRGNLKTPRYRYR</sequence>
<keyword evidence="3" id="KW-1185">Reference proteome</keyword>
<dbReference type="InterPro" id="IPR045743">
    <property type="entry name" value="DUF6089"/>
</dbReference>
<dbReference type="Pfam" id="PF19573">
    <property type="entry name" value="DUF6089"/>
    <property type="match status" value="1"/>
</dbReference>